<dbReference type="EMBL" id="GBXM01094221">
    <property type="protein sequence ID" value="JAH14356.1"/>
    <property type="molecule type" value="Transcribed_RNA"/>
</dbReference>
<proteinExistence type="predicted"/>
<protein>
    <submittedName>
        <fullName evidence="1">Uncharacterized protein</fullName>
    </submittedName>
</protein>
<name>A0A0E9QBW5_ANGAN</name>
<reference evidence="1" key="2">
    <citation type="journal article" date="2015" name="Fish Shellfish Immunol.">
        <title>Early steps in the European eel (Anguilla anguilla)-Vibrio vulnificus interaction in the gills: Role of the RtxA13 toxin.</title>
        <authorList>
            <person name="Callol A."/>
            <person name="Pajuelo D."/>
            <person name="Ebbesson L."/>
            <person name="Teles M."/>
            <person name="MacKenzie S."/>
            <person name="Amaro C."/>
        </authorList>
    </citation>
    <scope>NUCLEOTIDE SEQUENCE</scope>
</reference>
<sequence>MTYGAVVSTVPGESSFAKKEQCELSVLPAFLKWLFSL</sequence>
<evidence type="ECO:0000313" key="1">
    <source>
        <dbReference type="EMBL" id="JAH14356.1"/>
    </source>
</evidence>
<organism evidence="1">
    <name type="scientific">Anguilla anguilla</name>
    <name type="common">European freshwater eel</name>
    <name type="synonym">Muraena anguilla</name>
    <dbReference type="NCBI Taxonomy" id="7936"/>
    <lineage>
        <taxon>Eukaryota</taxon>
        <taxon>Metazoa</taxon>
        <taxon>Chordata</taxon>
        <taxon>Craniata</taxon>
        <taxon>Vertebrata</taxon>
        <taxon>Euteleostomi</taxon>
        <taxon>Actinopterygii</taxon>
        <taxon>Neopterygii</taxon>
        <taxon>Teleostei</taxon>
        <taxon>Anguilliformes</taxon>
        <taxon>Anguillidae</taxon>
        <taxon>Anguilla</taxon>
    </lineage>
</organism>
<reference evidence="1" key="1">
    <citation type="submission" date="2014-11" db="EMBL/GenBank/DDBJ databases">
        <authorList>
            <person name="Amaro Gonzalez C."/>
        </authorList>
    </citation>
    <scope>NUCLEOTIDE SEQUENCE</scope>
</reference>
<accession>A0A0E9QBW5</accession>
<dbReference type="AlphaFoldDB" id="A0A0E9QBW5"/>